<dbReference type="AlphaFoldDB" id="A0A7Y4L470"/>
<dbReference type="Proteomes" id="UP000534306">
    <property type="component" value="Unassembled WGS sequence"/>
</dbReference>
<keyword evidence="1" id="KW-0678">Repressor</keyword>
<evidence type="ECO:0000313" key="10">
    <source>
        <dbReference type="Proteomes" id="UP000553957"/>
    </source>
</evidence>
<comment type="caution">
    <text evidence="8">The sequence shown here is derived from an EMBL/GenBank/DDBJ whole genome shotgun (WGS) entry which is preliminary data.</text>
</comment>
<dbReference type="InterPro" id="IPR036724">
    <property type="entry name" value="Cobalamin-bd_sf"/>
</dbReference>
<dbReference type="InterPro" id="IPR000551">
    <property type="entry name" value="MerR-type_HTH_dom"/>
</dbReference>
<dbReference type="PROSITE" id="PS00552">
    <property type="entry name" value="HTH_MERR_1"/>
    <property type="match status" value="1"/>
</dbReference>
<organism evidence="8 9">
    <name type="scientific">Kribbella sandramycini</name>
    <dbReference type="NCBI Taxonomy" id="60450"/>
    <lineage>
        <taxon>Bacteria</taxon>
        <taxon>Bacillati</taxon>
        <taxon>Actinomycetota</taxon>
        <taxon>Actinomycetes</taxon>
        <taxon>Propionibacteriales</taxon>
        <taxon>Kribbellaceae</taxon>
        <taxon>Kribbella</taxon>
    </lineage>
</organism>
<dbReference type="Pfam" id="PF02607">
    <property type="entry name" value="B12-binding_2"/>
    <property type="match status" value="1"/>
</dbReference>
<dbReference type="Gene3D" id="1.10.1660.10">
    <property type="match status" value="1"/>
</dbReference>
<keyword evidence="4" id="KW-0804">Transcription</keyword>
<dbReference type="Gene3D" id="3.40.50.280">
    <property type="entry name" value="Cobalamin-binding domain"/>
    <property type="match status" value="1"/>
</dbReference>
<dbReference type="GO" id="GO:0031419">
    <property type="term" value="F:cobalamin binding"/>
    <property type="evidence" value="ECO:0007669"/>
    <property type="project" value="InterPro"/>
</dbReference>
<dbReference type="GO" id="GO:0003700">
    <property type="term" value="F:DNA-binding transcription factor activity"/>
    <property type="evidence" value="ECO:0007669"/>
    <property type="project" value="InterPro"/>
</dbReference>
<dbReference type="PANTHER" id="PTHR30204:SF69">
    <property type="entry name" value="MERR-FAMILY TRANSCRIPTIONAL REGULATOR"/>
    <property type="match status" value="1"/>
</dbReference>
<dbReference type="InterPro" id="IPR047057">
    <property type="entry name" value="MerR_fam"/>
</dbReference>
<dbReference type="EMBL" id="JABJRC010000007">
    <property type="protein sequence ID" value="NOL44017.1"/>
    <property type="molecule type" value="Genomic_DNA"/>
</dbReference>
<dbReference type="GO" id="GO:0003677">
    <property type="term" value="F:DNA binding"/>
    <property type="evidence" value="ECO:0007669"/>
    <property type="project" value="UniProtKB-KW"/>
</dbReference>
<sequence length="292" mass="31099">METSVPNGLRIGALSKRAGVSEHVLRAWETRYGLLSPARSAGGYRLYSEEDVRRVQRMRAFLADGISAAEAARAVLAESTPPPAFIPVVGPSTQPVGVTALGEALEQLDEPAAHIVLDQLFSTLTIEAVIRDVLLPYLHGLGERWARGEVTIGQEHFASQVIRTRLAAMSPGLSGGHNRALLACPPGELHDIALLSFGLVLRRAGWRVVFLGADSPMSEVASTAAILKPDLVMLASSDPAVFEAVRSELVQLAEERALAIAGRGASVELATAVGAEYVDVDPVTAAQRWSER</sequence>
<keyword evidence="3 7" id="KW-0238">DNA-binding</keyword>
<keyword evidence="9" id="KW-1185">Reference proteome</keyword>
<evidence type="ECO:0000313" key="7">
    <source>
        <dbReference type="EMBL" id="MBB6570886.1"/>
    </source>
</evidence>
<evidence type="ECO:0000256" key="3">
    <source>
        <dbReference type="ARBA" id="ARBA00023125"/>
    </source>
</evidence>
<keyword evidence="2" id="KW-0805">Transcription regulation</keyword>
<dbReference type="RefSeq" id="WP_171677248.1">
    <property type="nucleotide sequence ID" value="NZ_BAAAGT010000005.1"/>
</dbReference>
<dbReference type="InterPro" id="IPR006158">
    <property type="entry name" value="Cobalamin-bd"/>
</dbReference>
<dbReference type="SMART" id="SM00422">
    <property type="entry name" value="HTH_MERR"/>
    <property type="match status" value="1"/>
</dbReference>
<dbReference type="InterPro" id="IPR036594">
    <property type="entry name" value="Meth_synthase_dom"/>
</dbReference>
<accession>A0A7Y4L470</accession>
<dbReference type="CDD" id="cd02065">
    <property type="entry name" value="B12-binding_like"/>
    <property type="match status" value="1"/>
</dbReference>
<dbReference type="SUPFAM" id="SSF52242">
    <property type="entry name" value="Cobalamin (vitamin B12)-binding domain"/>
    <property type="match status" value="1"/>
</dbReference>
<reference evidence="7 10" key="2">
    <citation type="submission" date="2020-08" db="EMBL/GenBank/DDBJ databases">
        <title>Sequencing the genomes of 1000 actinobacteria strains.</title>
        <authorList>
            <person name="Klenk H.-P."/>
        </authorList>
    </citation>
    <scope>NUCLEOTIDE SEQUENCE [LARGE SCALE GENOMIC DNA]</scope>
    <source>
        <strain evidence="7 10">DSM 15626</strain>
    </source>
</reference>
<dbReference type="SUPFAM" id="SSF46955">
    <property type="entry name" value="Putative DNA-binding domain"/>
    <property type="match status" value="1"/>
</dbReference>
<dbReference type="Pfam" id="PF02310">
    <property type="entry name" value="B12-binding"/>
    <property type="match status" value="1"/>
</dbReference>
<evidence type="ECO:0000313" key="9">
    <source>
        <dbReference type="Proteomes" id="UP000534306"/>
    </source>
</evidence>
<evidence type="ECO:0000256" key="1">
    <source>
        <dbReference type="ARBA" id="ARBA00022491"/>
    </source>
</evidence>
<evidence type="ECO:0000259" key="5">
    <source>
        <dbReference type="PROSITE" id="PS50937"/>
    </source>
</evidence>
<dbReference type="GO" id="GO:0046872">
    <property type="term" value="F:metal ion binding"/>
    <property type="evidence" value="ECO:0007669"/>
    <property type="project" value="InterPro"/>
</dbReference>
<dbReference type="PROSITE" id="PS51332">
    <property type="entry name" value="B12_BINDING"/>
    <property type="match status" value="1"/>
</dbReference>
<evidence type="ECO:0000256" key="4">
    <source>
        <dbReference type="ARBA" id="ARBA00023163"/>
    </source>
</evidence>
<dbReference type="EMBL" id="JACHKF010000001">
    <property type="protein sequence ID" value="MBB6570886.1"/>
    <property type="molecule type" value="Genomic_DNA"/>
</dbReference>
<dbReference type="PANTHER" id="PTHR30204">
    <property type="entry name" value="REDOX-CYCLING DRUG-SENSING TRANSCRIPTIONAL ACTIVATOR SOXR"/>
    <property type="match status" value="1"/>
</dbReference>
<name>A0A7Y4L470_9ACTN</name>
<evidence type="ECO:0000259" key="6">
    <source>
        <dbReference type="PROSITE" id="PS51332"/>
    </source>
</evidence>
<dbReference type="InterPro" id="IPR009061">
    <property type="entry name" value="DNA-bd_dom_put_sf"/>
</dbReference>
<feature type="domain" description="B12-binding" evidence="6">
    <location>
        <begin position="177"/>
        <end position="292"/>
    </location>
</feature>
<dbReference type="Proteomes" id="UP000553957">
    <property type="component" value="Unassembled WGS sequence"/>
</dbReference>
<feature type="domain" description="HTH merR-type" evidence="5">
    <location>
        <begin position="8"/>
        <end position="77"/>
    </location>
</feature>
<dbReference type="Gene3D" id="1.10.1240.10">
    <property type="entry name" value="Methionine synthase domain"/>
    <property type="match status" value="1"/>
</dbReference>
<proteinExistence type="predicted"/>
<dbReference type="CDD" id="cd01104">
    <property type="entry name" value="HTH_MlrA-CarA"/>
    <property type="match status" value="1"/>
</dbReference>
<reference evidence="8 9" key="1">
    <citation type="submission" date="2020-05" db="EMBL/GenBank/DDBJ databases">
        <title>Genome sequence of Kribbella sandramycini ATCC 39419.</title>
        <authorList>
            <person name="Maclea K.S."/>
            <person name="Fair J.L."/>
        </authorList>
    </citation>
    <scope>NUCLEOTIDE SEQUENCE [LARGE SCALE GENOMIC DNA]</scope>
    <source>
        <strain evidence="8 9">ATCC 39419</strain>
    </source>
</reference>
<evidence type="ECO:0000256" key="2">
    <source>
        <dbReference type="ARBA" id="ARBA00023015"/>
    </source>
</evidence>
<dbReference type="InterPro" id="IPR003759">
    <property type="entry name" value="Cbl-bd_cap"/>
</dbReference>
<gene>
    <name evidence="7" type="ORF">HNR71_006523</name>
    <name evidence="8" type="ORF">HPO96_27585</name>
</gene>
<dbReference type="Pfam" id="PF13411">
    <property type="entry name" value="MerR_1"/>
    <property type="match status" value="1"/>
</dbReference>
<dbReference type="PROSITE" id="PS50937">
    <property type="entry name" value="HTH_MERR_2"/>
    <property type="match status" value="1"/>
</dbReference>
<evidence type="ECO:0000313" key="8">
    <source>
        <dbReference type="EMBL" id="NOL44017.1"/>
    </source>
</evidence>
<protein>
    <submittedName>
        <fullName evidence="7">DNA-binding transcriptional MerR regulator</fullName>
    </submittedName>
    <submittedName>
        <fullName evidence="8">MerR family transcriptional regulator</fullName>
    </submittedName>
</protein>